<dbReference type="EMBL" id="JADCKF010000008">
    <property type="protein sequence ID" value="MBE5056229.1"/>
    <property type="molecule type" value="Genomic_DNA"/>
</dbReference>
<reference evidence="1 2" key="1">
    <citation type="submission" date="2020-10" db="EMBL/GenBank/DDBJ databases">
        <title>ChiBAC.</title>
        <authorList>
            <person name="Zenner C."/>
            <person name="Hitch T.C.A."/>
            <person name="Clavel T."/>
        </authorList>
    </citation>
    <scope>NUCLEOTIDE SEQUENCE [LARGE SCALE GENOMIC DNA]</scope>
    <source>
        <strain evidence="1 2">DSM 107456</strain>
    </source>
</reference>
<sequence>MAAHIDAGRLDKPAQVLELRETSTGVWKWVAIRRAWANITLSGKTNLFSKVGVGARDAQIIVRRQALTPHQALRWGERHLLLTAVTERGRNHLDVSAALVNVETVKQLDEEGNGAMIFPGVRTEKYVKHEQEWPMSVNDAVQVLVVSKPIRLRPGCLVEIGGELWEVMTPHELDQYKNEYEIGKRVDL</sequence>
<dbReference type="RefSeq" id="WP_193537951.1">
    <property type="nucleotide sequence ID" value="NZ_JADCKF010000008.1"/>
</dbReference>
<organism evidence="1 2">
    <name type="scientific">Pseudoflavonifractor gallinarum</name>
    <dbReference type="NCBI Taxonomy" id="2779352"/>
    <lineage>
        <taxon>Bacteria</taxon>
        <taxon>Bacillati</taxon>
        <taxon>Bacillota</taxon>
        <taxon>Clostridia</taxon>
        <taxon>Eubacteriales</taxon>
        <taxon>Oscillospiraceae</taxon>
        <taxon>Pseudoflavonifractor</taxon>
    </lineage>
</organism>
<gene>
    <name evidence="1" type="ORF">INF37_09490</name>
</gene>
<proteinExistence type="predicted"/>
<evidence type="ECO:0000313" key="1">
    <source>
        <dbReference type="EMBL" id="MBE5056229.1"/>
    </source>
</evidence>
<evidence type="ECO:0000313" key="2">
    <source>
        <dbReference type="Proteomes" id="UP000806211"/>
    </source>
</evidence>
<protein>
    <submittedName>
        <fullName evidence="1">Uncharacterized protein</fullName>
    </submittedName>
</protein>
<name>A0ABR9RC06_9FIRM</name>
<dbReference type="Proteomes" id="UP000806211">
    <property type="component" value="Unassembled WGS sequence"/>
</dbReference>
<accession>A0ABR9RC06</accession>
<comment type="caution">
    <text evidence="1">The sequence shown here is derived from an EMBL/GenBank/DDBJ whole genome shotgun (WGS) entry which is preliminary data.</text>
</comment>
<keyword evidence="2" id="KW-1185">Reference proteome</keyword>